<dbReference type="EMBL" id="AZCX01000001">
    <property type="protein sequence ID" value="KRK49172.1"/>
    <property type="molecule type" value="Genomic_DNA"/>
</dbReference>
<keyword evidence="2" id="KW-1185">Reference proteome</keyword>
<evidence type="ECO:0000313" key="1">
    <source>
        <dbReference type="EMBL" id="KRK49172.1"/>
    </source>
</evidence>
<proteinExistence type="predicted"/>
<accession>A0A0R1HYZ1</accession>
<protein>
    <submittedName>
        <fullName evidence="1">Uncharacterized protein</fullName>
    </submittedName>
</protein>
<dbReference type="Gene3D" id="1.10.600.10">
    <property type="entry name" value="Farnesyl Diphosphate Synthase"/>
    <property type="match status" value="1"/>
</dbReference>
<name>A0A0R1HYZ1_9LACO</name>
<dbReference type="InterPro" id="IPR008949">
    <property type="entry name" value="Isoprenoid_synthase_dom_sf"/>
</dbReference>
<evidence type="ECO:0000313" key="2">
    <source>
        <dbReference type="Proteomes" id="UP000050911"/>
    </source>
</evidence>
<dbReference type="PATRIC" id="fig|1302272.5.peg.91"/>
<reference evidence="1 2" key="1">
    <citation type="journal article" date="2015" name="Genome Announc.">
        <title>Expanding the biotechnology potential of lactobacilli through comparative genomics of 213 strains and associated genera.</title>
        <authorList>
            <person name="Sun Z."/>
            <person name="Harris H.M."/>
            <person name="McCann A."/>
            <person name="Guo C."/>
            <person name="Argimon S."/>
            <person name="Zhang W."/>
            <person name="Yang X."/>
            <person name="Jeffery I.B."/>
            <person name="Cooney J.C."/>
            <person name="Kagawa T.F."/>
            <person name="Liu W."/>
            <person name="Song Y."/>
            <person name="Salvetti E."/>
            <person name="Wrobel A."/>
            <person name="Rasinkangas P."/>
            <person name="Parkhill J."/>
            <person name="Rea M.C."/>
            <person name="O'Sullivan O."/>
            <person name="Ritari J."/>
            <person name="Douillard F.P."/>
            <person name="Paul Ross R."/>
            <person name="Yang R."/>
            <person name="Briner A.E."/>
            <person name="Felis G.E."/>
            <person name="de Vos W.M."/>
            <person name="Barrangou R."/>
            <person name="Klaenhammer T.R."/>
            <person name="Caufield P.W."/>
            <person name="Cui Y."/>
            <person name="Zhang H."/>
            <person name="O'Toole P.W."/>
        </authorList>
    </citation>
    <scope>NUCLEOTIDE SEQUENCE [LARGE SCALE GENOMIC DNA]</scope>
    <source>
        <strain evidence="1 2">JCM 15530</strain>
    </source>
</reference>
<comment type="caution">
    <text evidence="1">The sequence shown here is derived from an EMBL/GenBank/DDBJ whole genome shotgun (WGS) entry which is preliminary data.</text>
</comment>
<gene>
    <name evidence="1" type="ORF">FC96_GL000093</name>
</gene>
<organism evidence="1 2">
    <name type="scientific">Secundilactobacillus kimchicus JCM 15530</name>
    <dbReference type="NCBI Taxonomy" id="1302272"/>
    <lineage>
        <taxon>Bacteria</taxon>
        <taxon>Bacillati</taxon>
        <taxon>Bacillota</taxon>
        <taxon>Bacilli</taxon>
        <taxon>Lactobacillales</taxon>
        <taxon>Lactobacillaceae</taxon>
        <taxon>Secundilactobacillus</taxon>
    </lineage>
</organism>
<dbReference type="AlphaFoldDB" id="A0A0R1HYZ1"/>
<dbReference type="STRING" id="1302272.FC96_GL000093"/>
<dbReference type="SUPFAM" id="SSF48576">
    <property type="entry name" value="Terpenoid synthases"/>
    <property type="match status" value="1"/>
</dbReference>
<dbReference type="Proteomes" id="UP000050911">
    <property type="component" value="Unassembled WGS sequence"/>
</dbReference>
<sequence length="290" mass="31574">MAELTTQINQLPQRVQAVIGLVPATSARLLRQRLFNLYPATTDARLGVVPELIDLAIALNPPTFRPKPLTVSEVAMAHANAYAAQMVTGRAHQLLNQSQLAPAACRTAEADIEKIWLGNLDRLTLNFNQRMRVADYLNDSKSRFGQLAALTCFLTTRTHQTPATVTDLTMAIGESLGVAQAILDDVQATNQVASFQQQLLTGNYTLPLLFAVEAEPDYFHRLFNQSSKPTNEQLITTQALVLQSGEKPALEIAAELINQAELDGLGLSDDLVKSQLTGLLTAIMAEVKGE</sequence>